<accession>A0A0E0KJP3</accession>
<dbReference type="Gramene" id="OPUNC03G33130.1">
    <property type="protein sequence ID" value="OPUNC03G33130.1"/>
    <property type="gene ID" value="OPUNC03G33130"/>
</dbReference>
<evidence type="ECO:0000313" key="2">
    <source>
        <dbReference type="EnsemblPlants" id="OPUNC03G33130.1"/>
    </source>
</evidence>
<reference evidence="2" key="2">
    <citation type="submission" date="2018-05" db="EMBL/GenBank/DDBJ databases">
        <title>OpunRS2 (Oryza punctata Reference Sequence Version 2).</title>
        <authorList>
            <person name="Zhang J."/>
            <person name="Kudrna D."/>
            <person name="Lee S."/>
            <person name="Talag J."/>
            <person name="Welchert J."/>
            <person name="Wing R.A."/>
        </authorList>
    </citation>
    <scope>NUCLEOTIDE SEQUENCE [LARGE SCALE GENOMIC DNA]</scope>
</reference>
<protein>
    <submittedName>
        <fullName evidence="2">Uncharacterized protein</fullName>
    </submittedName>
</protein>
<sequence>MAADALVVAGQQQAKARHPLSQIAESGTHRLLLKQWLKEEDLLARRVALREARLDGARKEIAFLYCAFFAFHAASILLLFLSASSASASTAACRRSWIPCLVSLLSSLAMLWALRYKADTEAVLERLLAREREDALLLGKCVAELKRKGLEFDLLKEVDALRRAKSLRVEAKGSGERPKRWAARDLAVFVLFGAACGVLVLTRGSDVQNHLPWDKDILLEQILDKKIVMHYYQSVSEPGLSTSANFLVENGGGNSN</sequence>
<dbReference type="Proteomes" id="UP000026962">
    <property type="component" value="Chromosome 3"/>
</dbReference>
<dbReference type="eggNOG" id="ENOG502QZ0Q">
    <property type="taxonomic scope" value="Eukaryota"/>
</dbReference>
<feature type="transmembrane region" description="Helical" evidence="1">
    <location>
        <begin position="96"/>
        <end position="114"/>
    </location>
</feature>
<keyword evidence="1" id="KW-0812">Transmembrane</keyword>
<dbReference type="PANTHER" id="PTHR33287:SF11">
    <property type="entry name" value="OS03G0778400 PROTEIN"/>
    <property type="match status" value="1"/>
</dbReference>
<dbReference type="PANTHER" id="PTHR33287">
    <property type="entry name" value="OS03G0453550 PROTEIN"/>
    <property type="match status" value="1"/>
</dbReference>
<evidence type="ECO:0000313" key="3">
    <source>
        <dbReference type="Proteomes" id="UP000026962"/>
    </source>
</evidence>
<dbReference type="OMA" id="VECHVEK"/>
<organism evidence="2">
    <name type="scientific">Oryza punctata</name>
    <name type="common">Red rice</name>
    <dbReference type="NCBI Taxonomy" id="4537"/>
    <lineage>
        <taxon>Eukaryota</taxon>
        <taxon>Viridiplantae</taxon>
        <taxon>Streptophyta</taxon>
        <taxon>Embryophyta</taxon>
        <taxon>Tracheophyta</taxon>
        <taxon>Spermatophyta</taxon>
        <taxon>Magnoliopsida</taxon>
        <taxon>Liliopsida</taxon>
        <taxon>Poales</taxon>
        <taxon>Poaceae</taxon>
        <taxon>BOP clade</taxon>
        <taxon>Oryzoideae</taxon>
        <taxon>Oryzeae</taxon>
        <taxon>Oryzinae</taxon>
        <taxon>Oryza</taxon>
    </lineage>
</organism>
<feature type="transmembrane region" description="Helical" evidence="1">
    <location>
        <begin position="186"/>
        <end position="204"/>
    </location>
</feature>
<feature type="transmembrane region" description="Helical" evidence="1">
    <location>
        <begin position="62"/>
        <end position="84"/>
    </location>
</feature>
<proteinExistence type="predicted"/>
<dbReference type="AlphaFoldDB" id="A0A0E0KJP3"/>
<keyword evidence="1" id="KW-1133">Transmembrane helix</keyword>
<reference evidence="2" key="1">
    <citation type="submission" date="2015-04" db="UniProtKB">
        <authorList>
            <consortium name="EnsemblPlants"/>
        </authorList>
    </citation>
    <scope>IDENTIFICATION</scope>
</reference>
<dbReference type="EnsemblPlants" id="OPUNC03G33130.1">
    <property type="protein sequence ID" value="OPUNC03G33130.1"/>
    <property type="gene ID" value="OPUNC03G33130"/>
</dbReference>
<keyword evidence="3" id="KW-1185">Reference proteome</keyword>
<name>A0A0E0KJP3_ORYPU</name>
<evidence type="ECO:0000256" key="1">
    <source>
        <dbReference type="SAM" id="Phobius"/>
    </source>
</evidence>
<dbReference type="STRING" id="4537.A0A0E0KJP3"/>
<keyword evidence="1" id="KW-0472">Membrane</keyword>
<dbReference type="HOGENOM" id="CLU_067441_1_0_1"/>